<organism evidence="3 4">
    <name type="scientific">Methylobacterium brachythecii</name>
    <dbReference type="NCBI Taxonomy" id="1176177"/>
    <lineage>
        <taxon>Bacteria</taxon>
        <taxon>Pseudomonadati</taxon>
        <taxon>Pseudomonadota</taxon>
        <taxon>Alphaproteobacteria</taxon>
        <taxon>Hyphomicrobiales</taxon>
        <taxon>Methylobacteriaceae</taxon>
        <taxon>Methylobacterium</taxon>
    </lineage>
</organism>
<dbReference type="EMBL" id="JACIDN010000002">
    <property type="protein sequence ID" value="MBB3901938.1"/>
    <property type="molecule type" value="Genomic_DNA"/>
</dbReference>
<proteinExistence type="predicted"/>
<dbReference type="RefSeq" id="WP_183503248.1">
    <property type="nucleotide sequence ID" value="NZ_BSPG01000004.1"/>
</dbReference>
<reference evidence="5" key="2">
    <citation type="journal article" date="2019" name="Int. J. Syst. Evol. Microbiol.">
        <title>The Global Catalogue of Microorganisms (GCM) 10K type strain sequencing project: providing services to taxonomists for standard genome sequencing and annotation.</title>
        <authorList>
            <consortium name="The Broad Institute Genomics Platform"/>
            <consortium name="The Broad Institute Genome Sequencing Center for Infectious Disease"/>
            <person name="Wu L."/>
            <person name="Ma J."/>
        </authorList>
    </citation>
    <scope>NUCLEOTIDE SEQUENCE [LARGE SCALE GENOMIC DNA]</scope>
    <source>
        <strain evidence="5">NBRC 107710</strain>
    </source>
</reference>
<protein>
    <submittedName>
        <fullName evidence="3">AsmA protein</fullName>
    </submittedName>
    <submittedName>
        <fullName evidence="2">Cell envelope biogenesis protein AsmA</fullName>
    </submittedName>
</protein>
<accession>A0A7W6F636</accession>
<feature type="domain" description="AsmA" evidence="1">
    <location>
        <begin position="347"/>
        <end position="529"/>
    </location>
</feature>
<keyword evidence="5" id="KW-1185">Reference proteome</keyword>
<evidence type="ECO:0000259" key="1">
    <source>
        <dbReference type="Pfam" id="PF05170"/>
    </source>
</evidence>
<dbReference type="AlphaFoldDB" id="A0A7W6F636"/>
<dbReference type="InterPro" id="IPR007844">
    <property type="entry name" value="AsmA"/>
</dbReference>
<reference evidence="3 4" key="3">
    <citation type="submission" date="2020-08" db="EMBL/GenBank/DDBJ databases">
        <title>Genomic Encyclopedia of Type Strains, Phase IV (KMG-IV): sequencing the most valuable type-strain genomes for metagenomic binning, comparative biology and taxonomic classification.</title>
        <authorList>
            <person name="Goeker M."/>
        </authorList>
    </citation>
    <scope>NUCLEOTIDE SEQUENCE [LARGE SCALE GENOMIC DNA]</scope>
    <source>
        <strain evidence="3 4">DSM 24105</strain>
    </source>
</reference>
<gene>
    <name evidence="2" type="ORF">GCM10007884_13030</name>
    <name evidence="3" type="ORF">GGR33_001424</name>
</gene>
<evidence type="ECO:0000313" key="2">
    <source>
        <dbReference type="EMBL" id="GLS43318.1"/>
    </source>
</evidence>
<dbReference type="Proteomes" id="UP001156881">
    <property type="component" value="Unassembled WGS sequence"/>
</dbReference>
<evidence type="ECO:0000313" key="3">
    <source>
        <dbReference type="EMBL" id="MBB3901938.1"/>
    </source>
</evidence>
<reference evidence="2" key="1">
    <citation type="journal article" date="2014" name="Int. J. Syst. Evol. Microbiol.">
        <title>Complete genome of a new Firmicutes species belonging to the dominant human colonic microbiota ('Ruminococcus bicirculans') reveals two chromosomes and a selective capacity to utilize plant glucans.</title>
        <authorList>
            <consortium name="NISC Comparative Sequencing Program"/>
            <person name="Wegmann U."/>
            <person name="Louis P."/>
            <person name="Goesmann A."/>
            <person name="Henrissat B."/>
            <person name="Duncan S.H."/>
            <person name="Flint H.J."/>
        </authorList>
    </citation>
    <scope>NUCLEOTIDE SEQUENCE</scope>
    <source>
        <strain evidence="2">NBRC 107710</strain>
    </source>
</reference>
<dbReference type="PANTHER" id="PTHR30441:SF4">
    <property type="entry name" value="PROTEIN ASMA"/>
    <property type="match status" value="1"/>
</dbReference>
<dbReference type="PROSITE" id="PS51257">
    <property type="entry name" value="PROKAR_LIPOPROTEIN"/>
    <property type="match status" value="1"/>
</dbReference>
<name>A0A7W6F636_9HYPH</name>
<dbReference type="GO" id="GO:0005886">
    <property type="term" value="C:plasma membrane"/>
    <property type="evidence" value="ECO:0007669"/>
    <property type="project" value="TreeGrafter"/>
</dbReference>
<dbReference type="PANTHER" id="PTHR30441">
    <property type="entry name" value="DUF748 DOMAIN-CONTAINING PROTEIN"/>
    <property type="match status" value="1"/>
</dbReference>
<dbReference type="EMBL" id="BSPG01000004">
    <property type="protein sequence ID" value="GLS43318.1"/>
    <property type="molecule type" value="Genomic_DNA"/>
</dbReference>
<reference evidence="2" key="4">
    <citation type="submission" date="2023-01" db="EMBL/GenBank/DDBJ databases">
        <title>Draft genome sequence of Methylobacterium brachythecii strain NBRC 107710.</title>
        <authorList>
            <person name="Sun Q."/>
            <person name="Mori K."/>
        </authorList>
    </citation>
    <scope>NUCLEOTIDE SEQUENCE</scope>
    <source>
        <strain evidence="2">NBRC 107710</strain>
    </source>
</reference>
<dbReference type="Proteomes" id="UP000517759">
    <property type="component" value="Unassembled WGS sequence"/>
</dbReference>
<dbReference type="InterPro" id="IPR052894">
    <property type="entry name" value="AsmA-related"/>
</dbReference>
<sequence>MTPRRILKSFGPAAAIGLALCALAGGCVPWLLDLPSAAGFVDRGLREAYGIGLTARGRTEVSLLPLPRIGFSHVRLTAGGPDGPALSEGGSLTVQLSLATLLLGRAEVVSLSLDGAHVMLPENDGDARWAGPAKRIAESLSGGEVSHPRRIILSHSTMSGHDPRDGRPERASDVELALSWPLWSAQASVSGSLTWNGASARIQLTSLRPVDLVAGRETPFAVSLTWPAGSLSADGSGSLQDGMTLAGQGRLETRSLPETLAWIGGDIGLSPLLEAFSIEGSFEASRDGVRMPAMRVAAGNTVLEGAGSAEMSGRRPSIRATLDAPEINLAPVLGGLLRVTGLDGDDGWSQHPLALGPLTGGDLDLRLSGGSARLGPLLFENLASSVIVRADGIDVTLGRANLHGGSLKGRLALSKSEGAAADEIEVKTQGMFDGLDLGNLLVDLGESGWMLGATQGNFAFDGRGRDAASLVRRLTGRAAAAIDGGSIAGLDLADVIHRGGALAPGALARRNARTAFDRATASLAFTDGIGEIEEGGLTSRVLAARLIGRISLPERTILARAALLPRKGTAEADPLTIPTFFEITGPWSAVAVHGGAQAEAADPLAALVRAAPLAVPGLPTQVRAYAP</sequence>
<comment type="caution">
    <text evidence="3">The sequence shown here is derived from an EMBL/GenBank/DDBJ whole genome shotgun (WGS) entry which is preliminary data.</text>
</comment>
<dbReference type="GO" id="GO:0090313">
    <property type="term" value="P:regulation of protein targeting to membrane"/>
    <property type="evidence" value="ECO:0007669"/>
    <property type="project" value="TreeGrafter"/>
</dbReference>
<dbReference type="Pfam" id="PF05170">
    <property type="entry name" value="AsmA"/>
    <property type="match status" value="1"/>
</dbReference>
<evidence type="ECO:0000313" key="5">
    <source>
        <dbReference type="Proteomes" id="UP001156881"/>
    </source>
</evidence>
<evidence type="ECO:0000313" key="4">
    <source>
        <dbReference type="Proteomes" id="UP000517759"/>
    </source>
</evidence>